<organism evidence="1 2">
    <name type="scientific">Moorena producens 3L</name>
    <dbReference type="NCBI Taxonomy" id="489825"/>
    <lineage>
        <taxon>Bacteria</taxon>
        <taxon>Bacillati</taxon>
        <taxon>Cyanobacteriota</taxon>
        <taxon>Cyanophyceae</taxon>
        <taxon>Coleofasciculales</taxon>
        <taxon>Coleofasciculaceae</taxon>
        <taxon>Moorena</taxon>
    </lineage>
</organism>
<accession>F4XJJ6</accession>
<dbReference type="HOGENOM" id="CLU_2880967_0_0_3"/>
<evidence type="ECO:0000313" key="1">
    <source>
        <dbReference type="EMBL" id="EGJ35276.1"/>
    </source>
</evidence>
<evidence type="ECO:0008006" key="3">
    <source>
        <dbReference type="Google" id="ProtNLM"/>
    </source>
</evidence>
<keyword evidence="2" id="KW-1185">Reference proteome</keyword>
<sequence>MALFPPGKGGGEGVAYGYKGKGVLIHTVTEGNGMPMAYSTTPANGSEPEQVIPLLDSIALCYR</sequence>
<name>F4XJJ6_9CYAN</name>
<evidence type="ECO:0000313" key="2">
    <source>
        <dbReference type="Proteomes" id="UP000003959"/>
    </source>
</evidence>
<dbReference type="RefSeq" id="WP_008178652.1">
    <property type="nucleotide sequence ID" value="NZ_GL890823.1"/>
</dbReference>
<dbReference type="EMBL" id="GL890823">
    <property type="protein sequence ID" value="EGJ35276.1"/>
    <property type="molecule type" value="Genomic_DNA"/>
</dbReference>
<protein>
    <recommendedName>
        <fullName evidence="3">Transposase</fullName>
    </recommendedName>
</protein>
<dbReference type="AlphaFoldDB" id="F4XJJ6"/>
<dbReference type="Proteomes" id="UP000003959">
    <property type="component" value="Unassembled WGS sequence"/>
</dbReference>
<gene>
    <name evidence="1" type="ORF">LYNGBM3L_06640</name>
</gene>
<proteinExistence type="predicted"/>
<dbReference type="OrthoDB" id="484673at2"/>
<reference evidence="2" key="1">
    <citation type="journal article" date="2011" name="Proc. Natl. Acad. Sci. U.S.A.">
        <title>Genomic insights into the physiology and ecology of the marine filamentous cyanobacterium Lyngbya majuscula.</title>
        <authorList>
            <person name="Jones A.C."/>
            <person name="Monroe E.A."/>
            <person name="Podell S."/>
            <person name="Hess W.R."/>
            <person name="Klages S."/>
            <person name="Esquenazi E."/>
            <person name="Niessen S."/>
            <person name="Hoover H."/>
            <person name="Rothmann M."/>
            <person name="Lasken R.S."/>
            <person name="Yates J.R.III."/>
            <person name="Reinhardt R."/>
            <person name="Kube M."/>
            <person name="Burkart M.D."/>
            <person name="Allen E.E."/>
            <person name="Dorrestein P.C."/>
            <person name="Gerwick W.H."/>
            <person name="Gerwick L."/>
        </authorList>
    </citation>
    <scope>NUCLEOTIDE SEQUENCE [LARGE SCALE GENOMIC DNA]</scope>
    <source>
        <strain evidence="2">3L</strain>
    </source>
</reference>